<dbReference type="InterPro" id="IPR050268">
    <property type="entry name" value="NADH-dep_flavin_reductase"/>
</dbReference>
<organism evidence="3 4">
    <name type="scientific">Cryptosporangium aurantiacum</name>
    <dbReference type="NCBI Taxonomy" id="134849"/>
    <lineage>
        <taxon>Bacteria</taxon>
        <taxon>Bacillati</taxon>
        <taxon>Actinomycetota</taxon>
        <taxon>Actinomycetes</taxon>
        <taxon>Cryptosporangiales</taxon>
        <taxon>Cryptosporangiaceae</taxon>
        <taxon>Cryptosporangium</taxon>
    </lineage>
</organism>
<dbReference type="InterPro" id="IPR002563">
    <property type="entry name" value="Flavin_Rdtase-like_dom"/>
</dbReference>
<dbReference type="OrthoDB" id="9792858at2"/>
<dbReference type="SUPFAM" id="SSF50475">
    <property type="entry name" value="FMN-binding split barrel"/>
    <property type="match status" value="1"/>
</dbReference>
<protein>
    <submittedName>
        <fullName evidence="3">NADH-FMN oxidoreductase RutF, flavin reductase (DIM6/NTAB) family</fullName>
    </submittedName>
</protein>
<reference evidence="3 4" key="1">
    <citation type="submission" date="2016-11" db="EMBL/GenBank/DDBJ databases">
        <authorList>
            <person name="Jaros S."/>
            <person name="Januszkiewicz K."/>
            <person name="Wedrychowicz H."/>
        </authorList>
    </citation>
    <scope>NUCLEOTIDE SEQUENCE [LARGE SCALE GENOMIC DNA]</scope>
    <source>
        <strain evidence="3 4">DSM 46144</strain>
    </source>
</reference>
<accession>A0A1M7PDD4</accession>
<dbReference type="PANTHER" id="PTHR30466">
    <property type="entry name" value="FLAVIN REDUCTASE"/>
    <property type="match status" value="1"/>
</dbReference>
<dbReference type="InterPro" id="IPR012349">
    <property type="entry name" value="Split_barrel_FMN-bd"/>
</dbReference>
<evidence type="ECO:0000313" key="4">
    <source>
        <dbReference type="Proteomes" id="UP000184440"/>
    </source>
</evidence>
<dbReference type="GO" id="GO:0042602">
    <property type="term" value="F:riboflavin reductase (NADPH) activity"/>
    <property type="evidence" value="ECO:0007669"/>
    <property type="project" value="TreeGrafter"/>
</dbReference>
<dbReference type="EMBL" id="FRCS01000003">
    <property type="protein sequence ID" value="SHN15019.1"/>
    <property type="molecule type" value="Genomic_DNA"/>
</dbReference>
<dbReference type="Pfam" id="PF01613">
    <property type="entry name" value="Flavin_Reduct"/>
    <property type="match status" value="1"/>
</dbReference>
<feature type="domain" description="Flavin reductase like" evidence="2">
    <location>
        <begin position="13"/>
        <end position="154"/>
    </location>
</feature>
<dbReference type="Proteomes" id="UP000184440">
    <property type="component" value="Unassembled WGS sequence"/>
</dbReference>
<dbReference type="RefSeq" id="WP_073255913.1">
    <property type="nucleotide sequence ID" value="NZ_FRCS01000003.1"/>
</dbReference>
<keyword evidence="4" id="KW-1185">Reference proteome</keyword>
<dbReference type="STRING" id="134849.SAMN05443668_103242"/>
<evidence type="ECO:0000313" key="3">
    <source>
        <dbReference type="EMBL" id="SHN15019.1"/>
    </source>
</evidence>
<dbReference type="PANTHER" id="PTHR30466:SF1">
    <property type="entry name" value="FMN REDUCTASE (NADH) RUTF"/>
    <property type="match status" value="1"/>
</dbReference>
<evidence type="ECO:0000259" key="2">
    <source>
        <dbReference type="SMART" id="SM00903"/>
    </source>
</evidence>
<name>A0A1M7PDD4_9ACTN</name>
<sequence>MNDHLSTAFRDVMAEVCTPVSVITAMDGVRPHGTTVSAFASLSMAPPMVLVSLDRGSNLLAVVRTTRRFGVNILGREQHGLASAFARKGADKFDGVPWTLAHGLPRLGGAPGWLACDLEQLVPGGDHFVALGTVLDAETRPGRPLTYHSRAFGTHTPLPSR</sequence>
<dbReference type="SMART" id="SM00903">
    <property type="entry name" value="Flavin_Reduct"/>
    <property type="match status" value="1"/>
</dbReference>
<dbReference type="GO" id="GO:0006208">
    <property type="term" value="P:pyrimidine nucleobase catabolic process"/>
    <property type="evidence" value="ECO:0007669"/>
    <property type="project" value="TreeGrafter"/>
</dbReference>
<dbReference type="Gene3D" id="2.30.110.10">
    <property type="entry name" value="Electron Transport, Fmn-binding Protein, Chain A"/>
    <property type="match status" value="1"/>
</dbReference>
<proteinExistence type="predicted"/>
<gene>
    <name evidence="3" type="ORF">SAMN05443668_103242</name>
</gene>
<dbReference type="GO" id="GO:0010181">
    <property type="term" value="F:FMN binding"/>
    <property type="evidence" value="ECO:0007669"/>
    <property type="project" value="InterPro"/>
</dbReference>
<dbReference type="AlphaFoldDB" id="A0A1M7PDD4"/>
<keyword evidence="1" id="KW-0560">Oxidoreductase</keyword>
<evidence type="ECO:0000256" key="1">
    <source>
        <dbReference type="ARBA" id="ARBA00023002"/>
    </source>
</evidence>